<dbReference type="Proteomes" id="UP000472262">
    <property type="component" value="Unassembled WGS sequence"/>
</dbReference>
<evidence type="ECO:0000256" key="1">
    <source>
        <dbReference type="ARBA" id="ARBA00004236"/>
    </source>
</evidence>
<organism evidence="9 10">
    <name type="scientific">Sinocyclocheilus grahami</name>
    <name type="common">Dianchi golden-line fish</name>
    <name type="synonym">Barbus grahami</name>
    <dbReference type="NCBI Taxonomy" id="75366"/>
    <lineage>
        <taxon>Eukaryota</taxon>
        <taxon>Metazoa</taxon>
        <taxon>Chordata</taxon>
        <taxon>Craniata</taxon>
        <taxon>Vertebrata</taxon>
        <taxon>Euteleostomi</taxon>
        <taxon>Actinopterygii</taxon>
        <taxon>Neopterygii</taxon>
        <taxon>Teleostei</taxon>
        <taxon>Ostariophysi</taxon>
        <taxon>Cypriniformes</taxon>
        <taxon>Cyprinidae</taxon>
        <taxon>Cyprininae</taxon>
        <taxon>Sinocyclocheilus</taxon>
    </lineage>
</organism>
<keyword evidence="3" id="KW-0732">Signal</keyword>
<keyword evidence="6" id="KW-1015">Disulfide bond</keyword>
<evidence type="ECO:0000313" key="10">
    <source>
        <dbReference type="Proteomes" id="UP000472262"/>
    </source>
</evidence>
<protein>
    <submittedName>
        <fullName evidence="9">IgGFc-binding protein-like</fullName>
    </submittedName>
</protein>
<evidence type="ECO:0000256" key="4">
    <source>
        <dbReference type="ARBA" id="ARBA00022737"/>
    </source>
</evidence>
<dbReference type="Pfam" id="PF12714">
    <property type="entry name" value="TILa"/>
    <property type="match status" value="5"/>
</dbReference>
<dbReference type="Ensembl" id="ENSSGRT00000036196.1">
    <property type="protein sequence ID" value="ENSSGRP00000033717.1"/>
    <property type="gene ID" value="ENSSGRG00000018762.1"/>
</dbReference>
<keyword evidence="10" id="KW-1185">Reference proteome</keyword>
<comment type="subcellular location">
    <subcellularLocation>
        <location evidence="1">Cell membrane</location>
    </subcellularLocation>
</comment>
<dbReference type="CDD" id="cd19941">
    <property type="entry name" value="TIL"/>
    <property type="match status" value="5"/>
</dbReference>
<feature type="domain" description="VWFD" evidence="8">
    <location>
        <begin position="1192"/>
        <end position="1373"/>
    </location>
</feature>
<reference evidence="9" key="1">
    <citation type="submission" date="2025-08" db="UniProtKB">
        <authorList>
            <consortium name="Ensembl"/>
        </authorList>
    </citation>
    <scope>IDENTIFICATION</scope>
</reference>
<feature type="domain" description="VWFD" evidence="8">
    <location>
        <begin position="1583"/>
        <end position="1676"/>
    </location>
</feature>
<evidence type="ECO:0000256" key="6">
    <source>
        <dbReference type="ARBA" id="ARBA00023157"/>
    </source>
</evidence>
<feature type="domain" description="VWFD" evidence="8">
    <location>
        <begin position="793"/>
        <end position="973"/>
    </location>
</feature>
<dbReference type="Gene3D" id="2.10.25.10">
    <property type="entry name" value="Laminin"/>
    <property type="match status" value="5"/>
</dbReference>
<proteinExistence type="predicted"/>
<keyword evidence="2" id="KW-1003">Cell membrane</keyword>
<keyword evidence="4" id="KW-0677">Repeat</keyword>
<dbReference type="InterPro" id="IPR025615">
    <property type="entry name" value="TILa_dom"/>
</dbReference>
<dbReference type="InterPro" id="IPR001007">
    <property type="entry name" value="VWF_dom"/>
</dbReference>
<keyword evidence="5" id="KW-0472">Membrane</keyword>
<dbReference type="InterPro" id="IPR036084">
    <property type="entry name" value="Ser_inhib-like_sf"/>
</dbReference>
<dbReference type="InterPro" id="IPR014853">
    <property type="entry name" value="VWF/SSPO/ZAN-like_Cys-rich_dom"/>
</dbReference>
<evidence type="ECO:0000259" key="8">
    <source>
        <dbReference type="PROSITE" id="PS51233"/>
    </source>
</evidence>
<dbReference type="InterPro" id="IPR002919">
    <property type="entry name" value="TIL_dom"/>
</dbReference>
<feature type="domain" description="VWFD" evidence="8">
    <location>
        <begin position="289"/>
        <end position="467"/>
    </location>
</feature>
<dbReference type="SMART" id="SM00832">
    <property type="entry name" value="C8"/>
    <property type="match status" value="4"/>
</dbReference>
<feature type="domain" description="VWFD" evidence="8">
    <location>
        <begin position="1"/>
        <end position="81"/>
    </location>
</feature>
<dbReference type="Pfam" id="PF00094">
    <property type="entry name" value="VWD"/>
    <property type="match status" value="5"/>
</dbReference>
<dbReference type="SMART" id="SM00216">
    <property type="entry name" value="VWD"/>
    <property type="match status" value="3"/>
</dbReference>
<keyword evidence="7" id="KW-0325">Glycoprotein</keyword>
<dbReference type="PROSITE" id="PS51233">
    <property type="entry name" value="VWFD"/>
    <property type="match status" value="5"/>
</dbReference>
<sequence length="1676" mass="183435">FIVRSGKIAVVKTNFGLQVTFDWSNVVSVTLPKNYSGAVCGLCGNFNGVAQDDLAMHNGMMAPNASSLGQSWQVAATPGCSSAGCVGAGCSTCTATQRENAQRYCEIITNRTGPFRECHAQIDPRSYLEDCIFDTCHFQGHQVVLCDAVAAYASACQSQNVTIHPWRNATFCPPSCPPNSHYNPCAPGCTETCVNLSVHNCSRPCAEACQCDRGYILSGQTCVPQAECGCFYRGRYYNKHQMFYTHEQCLERCVCGRNGTVSCQKSSCAPGEACRVMDGVLGCHPVSYGRCVATGDPHYFSFDGRMFDFQGTWVYTLAKVCDRAEGRLVNFSVDTQNEQIGNRRVSGIKNLTVTVYNLTISIRRGEHWRVIVNNEFVTLPSSFGHQVTINRVGQKIQVQTDFGLRVLYDASYHAEVHVPSNYQGHMCGLCGNYNGNPADDFLLPNGTQSTSVNAFGQAWALPGTGVQSGGASSPQQCDQTKAESYRRGDACGLMAAVTGPFSACHDQVNPEQHVINCVFDMCVMDGDRAMLCENLQAYAIICQQAGIQIMPWRNSSFCLVDCPANSHYAQCSNNCANTCASLSVSVNNCPDICMEGCQCDEGWLSDGDACVPVGDCGCVHNGKYLKVGEVLVTDTCNMKCVCRATGLLECVNQTCARGEICEVRDGQRDCYTDQAYRCPENSHYEFCGSACPLTCMGLGSPVNCTLPCVETCACDPGFVLSGSKCVPSAQCGCSYNGHYIPAGETFWADDACQRLCRCSKEGGHLECQDGGCGTRQHCQVENGIRDCYPVSQSTCMALGDPHYYTFDGNHFDFQGNCVYQLVGLNVSDPGLVPFDVLVQNDFRGSKVVSFTKLLEIRVYNTTIVIDREYSSFVTVNGELLNLPLNLFEGQISVFRSGWSAVVQTSFGLKVTFDWNSFATVTVPSTYMGAICGLCGNYNGNPEDDLTVRGTALPASGSLEFGASWSVAEIPDCVHGCTESCPDCDPTRRSVYETSDFCGVLRDPEGPFKDCQTVLNPAQVFEDCVYDVCLYNGRRDLLCQAITAYVYACQAMGRTISPWRTAEFCGVQCPVHSHYELCGSGCEVTCHSLAPPTGCRSPCMEGCVCDESYIRSGDRCVPFSQCGCLYGNRYYLLYQQFYPDSNCEQVCTCLPDGQVVCNKLSCGPYEKCELMDGVQTCRFERGKAVCVPLYSSMGCLAWGDPHYHTFDGYKYDFQGTCRYVLSKTFGNLSGLVPFSVTQSNENRGNPDVSYVREVEVTVYGQTLTLVKHQMGQIMVDGLRFYLPFELHDGRVRVRQSGNAALLETDFGLRVSFNWNSRVHLHLPSSYYGVVCGLCGNFNGNGEDEQRDPSGNLLPSLYQWAKSWRAEDHVTSSCHDGCETDCPICSRDLHALYETDAFCGVLTSTGQSVFSACHVKVNPQAFQQSCVYDLCFNNGDRRLLCQALETYVDLCHQEGVVITDWRGIFNCSMSCLPNSHYEACAPQCPATCPYPNQQLNCTDTCVESCVCDSGFVLSAGTCVPTNQCGCFYESAYYQQGQTFWADEKCHQLCKCDQSLAVVCHESSCAPDESCLVINGSRGCHAMSAAVCVAAGDPHYSTFDGLHFDFQGTCVNQLAALCIDKDGLVPFNVTIQNDHRWSSAVSFTKMVNVTVNGFTITLTSEHPYQLLVSTVTQDTPYTH</sequence>
<dbReference type="InterPro" id="IPR001846">
    <property type="entry name" value="VWF_type-D"/>
</dbReference>
<evidence type="ECO:0000256" key="3">
    <source>
        <dbReference type="ARBA" id="ARBA00022729"/>
    </source>
</evidence>
<evidence type="ECO:0000256" key="2">
    <source>
        <dbReference type="ARBA" id="ARBA00022475"/>
    </source>
</evidence>
<dbReference type="InterPro" id="IPR052749">
    <property type="entry name" value="Alpha-tectorin"/>
</dbReference>
<evidence type="ECO:0000256" key="5">
    <source>
        <dbReference type="ARBA" id="ARBA00023136"/>
    </source>
</evidence>
<gene>
    <name evidence="9" type="primary">LOC107582219</name>
</gene>
<name>A0A672MEK2_SINGR</name>
<dbReference type="SUPFAM" id="SSF57567">
    <property type="entry name" value="Serine protease inhibitors"/>
    <property type="match status" value="5"/>
</dbReference>
<dbReference type="Pfam" id="PF01826">
    <property type="entry name" value="TIL"/>
    <property type="match status" value="5"/>
</dbReference>
<dbReference type="OMA" id="YAQACHQ"/>
<dbReference type="GO" id="GO:0005886">
    <property type="term" value="C:plasma membrane"/>
    <property type="evidence" value="ECO:0007669"/>
    <property type="project" value="UniProtKB-SubCell"/>
</dbReference>
<dbReference type="PANTHER" id="PTHR46160">
    <property type="entry name" value="ALPHA-TECTORIN-RELATED"/>
    <property type="match status" value="1"/>
</dbReference>
<evidence type="ECO:0000313" key="9">
    <source>
        <dbReference type="Ensembl" id="ENSSGRP00000033717.1"/>
    </source>
</evidence>
<dbReference type="SMART" id="SM00215">
    <property type="entry name" value="VWC_out"/>
    <property type="match status" value="4"/>
</dbReference>
<accession>A0A672MEK2</accession>
<evidence type="ECO:0000256" key="7">
    <source>
        <dbReference type="ARBA" id="ARBA00023180"/>
    </source>
</evidence>
<reference evidence="9" key="2">
    <citation type="submission" date="2025-09" db="UniProtKB">
        <authorList>
            <consortium name="Ensembl"/>
        </authorList>
    </citation>
    <scope>IDENTIFICATION</scope>
</reference>
<dbReference type="PANTHER" id="PTHR46160:SF9">
    <property type="entry name" value="PROTEIN PRY2-RELATED"/>
    <property type="match status" value="1"/>
</dbReference>
<dbReference type="Pfam" id="PF08742">
    <property type="entry name" value="C8"/>
    <property type="match status" value="4"/>
</dbReference>
<dbReference type="FunFam" id="2.10.25.10:FF:000055">
    <property type="entry name" value="alpha-tectorin isoform X1"/>
    <property type="match status" value="5"/>
</dbReference>